<organism evidence="1 2">
    <name type="scientific">Gloeocapsopsis dulcis AAB1 = 1H9</name>
    <dbReference type="NCBI Taxonomy" id="1433147"/>
    <lineage>
        <taxon>Bacteria</taxon>
        <taxon>Bacillati</taxon>
        <taxon>Cyanobacteriota</taxon>
        <taxon>Cyanophyceae</taxon>
        <taxon>Oscillatoriophycideae</taxon>
        <taxon>Chroococcales</taxon>
        <taxon>Chroococcaceae</taxon>
        <taxon>Gloeocapsopsis</taxon>
        <taxon>Gloeocapsopsis dulcis</taxon>
    </lineage>
</organism>
<dbReference type="AlphaFoldDB" id="A0A6N8FTJ2"/>
<dbReference type="PANTHER" id="PTHR34235">
    <property type="entry name" value="SLR1203 PROTEIN-RELATED"/>
    <property type="match status" value="1"/>
</dbReference>
<dbReference type="RefSeq" id="WP_105220059.1">
    <property type="nucleotide sequence ID" value="NZ_CAWNSU010000057.1"/>
</dbReference>
<evidence type="ECO:0008006" key="3">
    <source>
        <dbReference type="Google" id="ProtNLM"/>
    </source>
</evidence>
<dbReference type="Gene3D" id="1.20.1220.20">
    <property type="entry name" value="Uncharcterised protein PF01724"/>
    <property type="match status" value="1"/>
</dbReference>
<protein>
    <recommendedName>
        <fullName evidence="3">DUF29 domain-containing protein</fullName>
    </recommendedName>
</protein>
<comment type="caution">
    <text evidence="1">The sequence shown here is derived from an EMBL/GenBank/DDBJ whole genome shotgun (WGS) entry which is preliminary data.</text>
</comment>
<sequence length="143" mass="16606">MEELFTLKELLLQGDIKGALAIVEELEEMSRDDKISAISSYAVILLIHLIKQHTEKRSTRSWEISIRNSIRMIQKKNKHRQVGGYYLPPEDLRIALEEAYLEAIDRASLEVEEGRYQPDELAQRVDKEEILQQAMTLILTQNL</sequence>
<name>A0A6N8FTJ2_9CHRO</name>
<dbReference type="OrthoDB" id="495351at2"/>
<evidence type="ECO:0000313" key="2">
    <source>
        <dbReference type="Proteomes" id="UP000441797"/>
    </source>
</evidence>
<accession>A0A6N8FTJ2</accession>
<evidence type="ECO:0000313" key="1">
    <source>
        <dbReference type="EMBL" id="MUL35266.1"/>
    </source>
</evidence>
<dbReference type="Proteomes" id="UP000441797">
    <property type="component" value="Unassembled WGS sequence"/>
</dbReference>
<dbReference type="PANTHER" id="PTHR34235:SF1">
    <property type="entry name" value="SLR0416 PROTEIN"/>
    <property type="match status" value="1"/>
</dbReference>
<dbReference type="EMBL" id="NAPY01000002">
    <property type="protein sequence ID" value="MUL35266.1"/>
    <property type="molecule type" value="Genomic_DNA"/>
</dbReference>
<keyword evidence="2" id="KW-1185">Reference proteome</keyword>
<gene>
    <name evidence="1" type="ORF">BWI75_02540</name>
</gene>
<proteinExistence type="predicted"/>
<dbReference type="Pfam" id="PF01724">
    <property type="entry name" value="DUF29"/>
    <property type="match status" value="1"/>
</dbReference>
<reference evidence="1 2" key="1">
    <citation type="journal article" date="2019" name="Front. Microbiol.">
        <title>Genomic Features for Desiccation Tolerance and Sugar Biosynthesis in the Extremophile Gloeocapsopsis sp. UTEX B3054.</title>
        <authorList>
            <person name="Urrejola C."/>
            <person name="Alcorta J."/>
            <person name="Salas L."/>
            <person name="Vasquez M."/>
            <person name="Polz M.F."/>
            <person name="Vicuna R."/>
            <person name="Diez B."/>
        </authorList>
    </citation>
    <scope>NUCLEOTIDE SEQUENCE [LARGE SCALE GENOMIC DNA]</scope>
    <source>
        <strain evidence="1 2">1H9</strain>
    </source>
</reference>
<dbReference type="InterPro" id="IPR002636">
    <property type="entry name" value="DUF29"/>
</dbReference>